<reference evidence="2" key="1">
    <citation type="journal article" date="2014" name="Front. Microbiol.">
        <title>High frequency of phylogenetically diverse reductive dehalogenase-homologous genes in deep subseafloor sedimentary metagenomes.</title>
        <authorList>
            <person name="Kawai M."/>
            <person name="Futagami T."/>
            <person name="Toyoda A."/>
            <person name="Takaki Y."/>
            <person name="Nishi S."/>
            <person name="Hori S."/>
            <person name="Arai W."/>
            <person name="Tsubouchi T."/>
            <person name="Morono Y."/>
            <person name="Uchiyama I."/>
            <person name="Ito T."/>
            <person name="Fujiyama A."/>
            <person name="Inagaki F."/>
            <person name="Takami H."/>
        </authorList>
    </citation>
    <scope>NUCLEOTIDE SEQUENCE</scope>
    <source>
        <strain evidence="2">Expedition CK06-06</strain>
    </source>
</reference>
<gene>
    <name evidence="2" type="ORF">S01H4_37856</name>
</gene>
<sequence length="147" mass="16483">PLRKQASRLAAEEAVRFLESVDYPDDLLPQIYHAIEAHSFSANIATETLEARIVQDADRLEAVGAVGIARCFLTGGAMGTPLYEPSDPFAKQRDLDDRRYTLDHFYCKLLGLADTMQTDAGRAEATRRTDYMREFLQQLGHEIGHPT</sequence>
<dbReference type="Gene3D" id="1.10.3210.50">
    <property type="match status" value="1"/>
</dbReference>
<accession>X1C571</accession>
<feature type="domain" description="HD" evidence="1">
    <location>
        <begin position="11"/>
        <end position="62"/>
    </location>
</feature>
<dbReference type="AlphaFoldDB" id="X1C571"/>
<dbReference type="PANTHER" id="PTHR33594">
    <property type="entry name" value="SUPERFAMILY HYDROLASE, PUTATIVE (AFU_ORTHOLOGUE AFUA_1G03035)-RELATED"/>
    <property type="match status" value="1"/>
</dbReference>
<feature type="non-terminal residue" evidence="2">
    <location>
        <position position="1"/>
    </location>
</feature>
<evidence type="ECO:0000313" key="2">
    <source>
        <dbReference type="EMBL" id="GAH03246.1"/>
    </source>
</evidence>
<dbReference type="EMBL" id="BART01020364">
    <property type="protein sequence ID" value="GAH03246.1"/>
    <property type="molecule type" value="Genomic_DNA"/>
</dbReference>
<organism evidence="2">
    <name type="scientific">marine sediment metagenome</name>
    <dbReference type="NCBI Taxonomy" id="412755"/>
    <lineage>
        <taxon>unclassified sequences</taxon>
        <taxon>metagenomes</taxon>
        <taxon>ecological metagenomes</taxon>
    </lineage>
</organism>
<dbReference type="PANTHER" id="PTHR33594:SF1">
    <property type="entry name" value="HD_PDEASE DOMAIN-CONTAINING PROTEIN"/>
    <property type="match status" value="1"/>
</dbReference>
<name>X1C571_9ZZZZ</name>
<proteinExistence type="predicted"/>
<protein>
    <recommendedName>
        <fullName evidence="1">HD domain-containing protein</fullName>
    </recommendedName>
</protein>
<comment type="caution">
    <text evidence="2">The sequence shown here is derived from an EMBL/GenBank/DDBJ whole genome shotgun (WGS) entry which is preliminary data.</text>
</comment>
<evidence type="ECO:0000259" key="1">
    <source>
        <dbReference type="Pfam" id="PF01966"/>
    </source>
</evidence>
<dbReference type="SUPFAM" id="SSF109604">
    <property type="entry name" value="HD-domain/PDEase-like"/>
    <property type="match status" value="1"/>
</dbReference>
<dbReference type="InterPro" id="IPR006674">
    <property type="entry name" value="HD_domain"/>
</dbReference>
<dbReference type="Pfam" id="PF01966">
    <property type="entry name" value="HD"/>
    <property type="match status" value="1"/>
</dbReference>